<proteinExistence type="predicted"/>
<dbReference type="EMBL" id="BSST01000001">
    <property type="protein sequence ID" value="GLX77133.1"/>
    <property type="molecule type" value="Genomic_DNA"/>
</dbReference>
<dbReference type="RefSeq" id="WP_284242967.1">
    <property type="nucleotide sequence ID" value="NZ_BSST01000001.1"/>
</dbReference>
<keyword evidence="3" id="KW-1185">Reference proteome</keyword>
<sequence>MKFLIENNAKIDIRLAIDWLAKKVPNEKAKAIVISTIQDVKNQLIVHSDSGKKCQFDFVGKYREIIKNDYRTIYKIDKKKNEIIIILFCHTRMNFQALLSQSNIYNKDHN</sequence>
<evidence type="ECO:0000313" key="3">
    <source>
        <dbReference type="Proteomes" id="UP001157186"/>
    </source>
</evidence>
<evidence type="ECO:0008006" key="4">
    <source>
        <dbReference type="Google" id="ProtNLM"/>
    </source>
</evidence>
<reference evidence="2 3" key="1">
    <citation type="submission" date="2023-03" db="EMBL/GenBank/DDBJ databases">
        <title>Draft genome sequence of Thalassotalea insulae KCTC 62186T.</title>
        <authorList>
            <person name="Sawabe T."/>
        </authorList>
    </citation>
    <scope>NUCLEOTIDE SEQUENCE [LARGE SCALE GENOMIC DNA]</scope>
    <source>
        <strain evidence="2 3">KCTC 62186</strain>
    </source>
</reference>
<evidence type="ECO:0000313" key="2">
    <source>
        <dbReference type="EMBL" id="GLX77133.1"/>
    </source>
</evidence>
<dbReference type="Proteomes" id="UP001157186">
    <property type="component" value="Unassembled WGS sequence"/>
</dbReference>
<evidence type="ECO:0000256" key="1">
    <source>
        <dbReference type="ARBA" id="ARBA00022649"/>
    </source>
</evidence>
<comment type="caution">
    <text evidence="2">The sequence shown here is derived from an EMBL/GenBank/DDBJ whole genome shotgun (WGS) entry which is preliminary data.</text>
</comment>
<dbReference type="InterPro" id="IPR007712">
    <property type="entry name" value="RelE/ParE_toxin"/>
</dbReference>
<name>A0ABQ6GMA9_9GAMM</name>
<accession>A0ABQ6GMA9</accession>
<dbReference type="Pfam" id="PF05016">
    <property type="entry name" value="ParE_toxin"/>
    <property type="match status" value="1"/>
</dbReference>
<dbReference type="Gene3D" id="3.30.2310.20">
    <property type="entry name" value="RelE-like"/>
    <property type="match status" value="1"/>
</dbReference>
<keyword evidence="1" id="KW-1277">Toxin-antitoxin system</keyword>
<dbReference type="InterPro" id="IPR035093">
    <property type="entry name" value="RelE/ParE_toxin_dom_sf"/>
</dbReference>
<organism evidence="2 3">
    <name type="scientific">Thalassotalea insulae</name>
    <dbReference type="NCBI Taxonomy" id="2056778"/>
    <lineage>
        <taxon>Bacteria</taxon>
        <taxon>Pseudomonadati</taxon>
        <taxon>Pseudomonadota</taxon>
        <taxon>Gammaproteobacteria</taxon>
        <taxon>Alteromonadales</taxon>
        <taxon>Colwelliaceae</taxon>
        <taxon>Thalassotalea</taxon>
    </lineage>
</organism>
<dbReference type="SUPFAM" id="SSF143011">
    <property type="entry name" value="RelE-like"/>
    <property type="match status" value="1"/>
</dbReference>
<protein>
    <recommendedName>
        <fullName evidence="4">Type II toxin-antitoxin system RelE/ParE family toxin</fullName>
    </recommendedName>
</protein>
<gene>
    <name evidence="2" type="ORF">tinsulaeT_04730</name>
</gene>